<feature type="non-terminal residue" evidence="1">
    <location>
        <position position="1"/>
    </location>
</feature>
<dbReference type="EMBL" id="JACVDC010000129">
    <property type="protein sequence ID" value="MBC9798531.1"/>
    <property type="molecule type" value="Genomic_DNA"/>
</dbReference>
<name>A0A926JWN0_9FLAO</name>
<accession>A0A926JWN0</accession>
<comment type="caution">
    <text evidence="1">The sequence shown here is derived from an EMBL/GenBank/DDBJ whole genome shotgun (WGS) entry which is preliminary data.</text>
</comment>
<proteinExistence type="predicted"/>
<evidence type="ECO:0000313" key="2">
    <source>
        <dbReference type="Proteomes" id="UP000653730"/>
    </source>
</evidence>
<dbReference type="AlphaFoldDB" id="A0A926JWN0"/>
<keyword evidence="2" id="KW-1185">Reference proteome</keyword>
<protein>
    <submittedName>
        <fullName evidence="1">Uncharacterized protein</fullName>
    </submittedName>
</protein>
<evidence type="ECO:0000313" key="1">
    <source>
        <dbReference type="EMBL" id="MBC9798531.1"/>
    </source>
</evidence>
<organism evidence="1 2">
    <name type="scientific">Sinomicrobium weinanense</name>
    <dbReference type="NCBI Taxonomy" id="2842200"/>
    <lineage>
        <taxon>Bacteria</taxon>
        <taxon>Pseudomonadati</taxon>
        <taxon>Bacteroidota</taxon>
        <taxon>Flavobacteriia</taxon>
        <taxon>Flavobacteriales</taxon>
        <taxon>Flavobacteriaceae</taxon>
        <taxon>Sinomicrobium</taxon>
    </lineage>
</organism>
<dbReference type="Proteomes" id="UP000653730">
    <property type="component" value="Unassembled WGS sequence"/>
</dbReference>
<reference evidence="1 2" key="1">
    <citation type="submission" date="2020-09" db="EMBL/GenBank/DDBJ databases">
        <title>Sinomicrobium weinanense sp. nov., a halophilic bacteria isolated from saline-alkali soil.</title>
        <authorList>
            <person name="Wu P."/>
            <person name="Ren H."/>
            <person name="Mei Y."/>
            <person name="Liang Y."/>
            <person name="Chen Z."/>
        </authorList>
    </citation>
    <scope>NUCLEOTIDE SEQUENCE [LARGE SCALE GENOMIC DNA]</scope>
    <source>
        <strain evidence="1 2">FJxs</strain>
    </source>
</reference>
<dbReference type="RefSeq" id="WP_187967647.1">
    <property type="nucleotide sequence ID" value="NZ_JACVDC010000129.1"/>
</dbReference>
<gene>
    <name evidence="1" type="ORF">IBL28_21375</name>
</gene>
<sequence length="499" mass="57716">VHAQEKTQNIEIRYGNVFKNDEREIPTDIIGHDKNGYYLLYSGGRFGQKKNKSIRKFSPDLVPAGEEIDLIPENQEGESQTLGIAQFDDKIIHVWSLTTESSKQFYYQLVNLDNFSLEESALITEIKDEESYIHQAYNSFIISPDRSRIFLLYSMPVKKGLKAKLHLKVFDTGFREINTEEYGIPVPDDQFSIQDLFFSEEGEPMILAKKFDSPRTLKEDRKKGYQYMLYRLKEGQFQQIASIPIGDKHLRILEHVFLSDGSLVLTGFYSVKNMYAISGVYFSRIDLKTGKTTTKEHSFDETFYTKLIDNDKKKARISKRLKKGKLEAPFYLMRNSFRMPGDHILLMAEQIHTFTQNFVTRFFHENLALVKLDSKGNLAWSNQIAKKNIKTNVGIYSSYYPVKRNDDLFLLYNGNTANLGHRTGHVANSFAQNGRAFIATEVKNDGTYKRQVLATREEMEGITIRPSLANWINENTLLLFGQDIDNLKNQRFLKIIFKP</sequence>